<evidence type="ECO:0000256" key="6">
    <source>
        <dbReference type="ARBA" id="ARBA00023002"/>
    </source>
</evidence>
<dbReference type="Pfam" id="PF00107">
    <property type="entry name" value="ADH_zinc_N"/>
    <property type="match status" value="1"/>
</dbReference>
<reference evidence="11 12" key="1">
    <citation type="submission" date="2020-07" db="EMBL/GenBank/DDBJ databases">
        <title>Sequencing the genomes of 1000 actinobacteria strains.</title>
        <authorList>
            <person name="Klenk H.-P."/>
        </authorList>
    </citation>
    <scope>NUCLEOTIDE SEQUENCE [LARGE SCALE GENOMIC DNA]</scope>
    <source>
        <strain evidence="11 12">DSM 26341</strain>
    </source>
</reference>
<dbReference type="InterPro" id="IPR013149">
    <property type="entry name" value="ADH-like_C"/>
</dbReference>
<dbReference type="Gene3D" id="3.90.180.10">
    <property type="entry name" value="Medium-chain alcohol dehydrogenases, catalytic domain"/>
    <property type="match status" value="1"/>
</dbReference>
<comment type="similarity">
    <text evidence="2 9">Belongs to the zinc-containing alcohol dehydrogenase family.</text>
</comment>
<keyword evidence="12" id="KW-1185">Reference proteome</keyword>
<dbReference type="GO" id="GO:0004022">
    <property type="term" value="F:alcohol dehydrogenase (NAD+) activity"/>
    <property type="evidence" value="ECO:0007669"/>
    <property type="project" value="UniProtKB-EC"/>
</dbReference>
<dbReference type="AlphaFoldDB" id="A0A7Z0A8K2"/>
<dbReference type="PANTHER" id="PTHR42940">
    <property type="entry name" value="ALCOHOL DEHYDROGENASE 1-RELATED"/>
    <property type="match status" value="1"/>
</dbReference>
<dbReference type="SUPFAM" id="SSF51735">
    <property type="entry name" value="NAD(P)-binding Rossmann-fold domains"/>
    <property type="match status" value="1"/>
</dbReference>
<dbReference type="PANTHER" id="PTHR42940:SF8">
    <property type="entry name" value="VACUOLAR PROTEIN SORTING-ASSOCIATED PROTEIN 11"/>
    <property type="match status" value="1"/>
</dbReference>
<evidence type="ECO:0000256" key="1">
    <source>
        <dbReference type="ARBA" id="ARBA00001947"/>
    </source>
</evidence>
<dbReference type="InterPro" id="IPR036291">
    <property type="entry name" value="NAD(P)-bd_dom_sf"/>
</dbReference>
<dbReference type="SUPFAM" id="SSF50129">
    <property type="entry name" value="GroES-like"/>
    <property type="match status" value="1"/>
</dbReference>
<sequence>MKAVRLRGYGEAPTIDDVPEPKISGAWDVIVDVGAAGVCRTDLHVIEGQWEQIQHPDLPYTLGHENAGWVREVGSAVTNVVPGDAVIMHPLTSCGLCAPCRIGEDSHCENATFPGLNVDGGMADQLLTNARAVVKLDDGLAPADVAALADAGLTAFHAVRKAVPELFPGTHAVVIGAGGLGHIGIQTLAAMTAATITVIDRSEEALELATTLGAHHTVLSTDDESVAAKVQDITGGGAHVVFDFVGEQGAELLAPRLLRNRGSHYVIGYGGAVHIPTIEVISREINVIGNLVGTYTDLVELMTLTAQGRVTLHTQTYPLDAAGDALNDLDHGRLVGRGILVPAAARSR</sequence>
<keyword evidence="4 9" id="KW-0479">Metal-binding</keyword>
<evidence type="ECO:0000259" key="10">
    <source>
        <dbReference type="SMART" id="SM00829"/>
    </source>
</evidence>
<dbReference type="InterPro" id="IPR011032">
    <property type="entry name" value="GroES-like_sf"/>
</dbReference>
<dbReference type="CDD" id="cd05284">
    <property type="entry name" value="arabinose_DH_like"/>
    <property type="match status" value="1"/>
</dbReference>
<evidence type="ECO:0000256" key="5">
    <source>
        <dbReference type="ARBA" id="ARBA00022833"/>
    </source>
</evidence>
<dbReference type="InterPro" id="IPR002328">
    <property type="entry name" value="ADH_Zn_CS"/>
</dbReference>
<dbReference type="SMART" id="SM00829">
    <property type="entry name" value="PKS_ER"/>
    <property type="match status" value="1"/>
</dbReference>
<feature type="domain" description="Enoyl reductase (ER)" evidence="10">
    <location>
        <begin position="10"/>
        <end position="340"/>
    </location>
</feature>
<comment type="cofactor">
    <cofactor evidence="1 9">
        <name>Zn(2+)</name>
        <dbReference type="ChEBI" id="CHEBI:29105"/>
    </cofactor>
</comment>
<evidence type="ECO:0000256" key="7">
    <source>
        <dbReference type="ARBA" id="ARBA00049164"/>
    </source>
</evidence>
<evidence type="ECO:0000256" key="8">
    <source>
        <dbReference type="ARBA" id="ARBA00049243"/>
    </source>
</evidence>
<dbReference type="RefSeq" id="WP_179425732.1">
    <property type="nucleotide sequence ID" value="NZ_JACBZP010000001.1"/>
</dbReference>
<name>A0A7Z0A8K2_9MICO</name>
<gene>
    <name evidence="11" type="ORF">BJY26_000710</name>
</gene>
<protein>
    <recommendedName>
        <fullName evidence="3">alcohol dehydrogenase</fullName>
        <ecNumber evidence="3">1.1.1.1</ecNumber>
    </recommendedName>
</protein>
<evidence type="ECO:0000313" key="11">
    <source>
        <dbReference type="EMBL" id="NYI66404.1"/>
    </source>
</evidence>
<keyword evidence="5 9" id="KW-0862">Zinc</keyword>
<dbReference type="Proteomes" id="UP000539111">
    <property type="component" value="Unassembled WGS sequence"/>
</dbReference>
<accession>A0A7Z0A8K2</accession>
<dbReference type="PROSITE" id="PS00059">
    <property type="entry name" value="ADH_ZINC"/>
    <property type="match status" value="1"/>
</dbReference>
<comment type="catalytic activity">
    <reaction evidence="7">
        <text>a secondary alcohol + NAD(+) = a ketone + NADH + H(+)</text>
        <dbReference type="Rhea" id="RHEA:10740"/>
        <dbReference type="ChEBI" id="CHEBI:15378"/>
        <dbReference type="ChEBI" id="CHEBI:17087"/>
        <dbReference type="ChEBI" id="CHEBI:35681"/>
        <dbReference type="ChEBI" id="CHEBI:57540"/>
        <dbReference type="ChEBI" id="CHEBI:57945"/>
        <dbReference type="EC" id="1.1.1.1"/>
    </reaction>
</comment>
<evidence type="ECO:0000256" key="9">
    <source>
        <dbReference type="RuleBase" id="RU361277"/>
    </source>
</evidence>
<evidence type="ECO:0000256" key="4">
    <source>
        <dbReference type="ARBA" id="ARBA00022723"/>
    </source>
</evidence>
<evidence type="ECO:0000256" key="2">
    <source>
        <dbReference type="ARBA" id="ARBA00008072"/>
    </source>
</evidence>
<evidence type="ECO:0000256" key="3">
    <source>
        <dbReference type="ARBA" id="ARBA00013190"/>
    </source>
</evidence>
<comment type="catalytic activity">
    <reaction evidence="8">
        <text>a primary alcohol + NAD(+) = an aldehyde + NADH + H(+)</text>
        <dbReference type="Rhea" id="RHEA:10736"/>
        <dbReference type="ChEBI" id="CHEBI:15378"/>
        <dbReference type="ChEBI" id="CHEBI:15734"/>
        <dbReference type="ChEBI" id="CHEBI:17478"/>
        <dbReference type="ChEBI" id="CHEBI:57540"/>
        <dbReference type="ChEBI" id="CHEBI:57945"/>
        <dbReference type="EC" id="1.1.1.1"/>
    </reaction>
</comment>
<dbReference type="EMBL" id="JACBZP010000001">
    <property type="protein sequence ID" value="NYI66404.1"/>
    <property type="molecule type" value="Genomic_DNA"/>
</dbReference>
<proteinExistence type="inferred from homology"/>
<organism evidence="11 12">
    <name type="scientific">Spelaeicoccus albus</name>
    <dbReference type="NCBI Taxonomy" id="1280376"/>
    <lineage>
        <taxon>Bacteria</taxon>
        <taxon>Bacillati</taxon>
        <taxon>Actinomycetota</taxon>
        <taxon>Actinomycetes</taxon>
        <taxon>Micrococcales</taxon>
        <taxon>Brevibacteriaceae</taxon>
        <taxon>Spelaeicoccus</taxon>
    </lineage>
</organism>
<dbReference type="Gene3D" id="3.40.50.720">
    <property type="entry name" value="NAD(P)-binding Rossmann-like Domain"/>
    <property type="match status" value="1"/>
</dbReference>
<dbReference type="GO" id="GO:0008270">
    <property type="term" value="F:zinc ion binding"/>
    <property type="evidence" value="ECO:0007669"/>
    <property type="project" value="InterPro"/>
</dbReference>
<dbReference type="InterPro" id="IPR013154">
    <property type="entry name" value="ADH-like_N"/>
</dbReference>
<dbReference type="Pfam" id="PF08240">
    <property type="entry name" value="ADH_N"/>
    <property type="match status" value="1"/>
</dbReference>
<dbReference type="InterPro" id="IPR020843">
    <property type="entry name" value="ER"/>
</dbReference>
<dbReference type="EC" id="1.1.1.1" evidence="3"/>
<keyword evidence="6 11" id="KW-0560">Oxidoreductase</keyword>
<evidence type="ECO:0000313" key="12">
    <source>
        <dbReference type="Proteomes" id="UP000539111"/>
    </source>
</evidence>
<comment type="caution">
    <text evidence="11">The sequence shown here is derived from an EMBL/GenBank/DDBJ whole genome shotgun (WGS) entry which is preliminary data.</text>
</comment>